<dbReference type="EMBL" id="NCSJ02000205">
    <property type="protein sequence ID" value="RFU27460.1"/>
    <property type="molecule type" value="Genomic_DNA"/>
</dbReference>
<evidence type="ECO:0000313" key="3">
    <source>
        <dbReference type="Proteomes" id="UP000258309"/>
    </source>
</evidence>
<feature type="compositionally biased region" description="Polar residues" evidence="1">
    <location>
        <begin position="313"/>
        <end position="322"/>
    </location>
</feature>
<feature type="region of interest" description="Disordered" evidence="1">
    <location>
        <begin position="299"/>
        <end position="322"/>
    </location>
</feature>
<name>A0A3E2H239_SCYLI</name>
<evidence type="ECO:0000256" key="1">
    <source>
        <dbReference type="SAM" id="MobiDB-lite"/>
    </source>
</evidence>
<feature type="region of interest" description="Disordered" evidence="1">
    <location>
        <begin position="1"/>
        <end position="28"/>
    </location>
</feature>
<dbReference type="CDD" id="cd00024">
    <property type="entry name" value="CD_CSD"/>
    <property type="match status" value="1"/>
</dbReference>
<sequence length="643" mass="72321">MPREGLPDVYGITNPNSDFIHDETDDDDLPPIEKVLNPETCYPIPIPDYNIGHCSQNHEKPVVNADESRIVSKQSKLDDGERFNNGTRVILENDDLNTSNYRVADTSADEPGHRYVDGDGRPIPQLQLDGSISTSILAQNSHYSRYRPPQLPQEQINPGNNDNTSPSISDDQTLESSCAHAEKKNEEDRERKHMNELERDMLLAFEELEKSSSATPEPSQLQPDQAQDQNSSADKTIDECEQRSALNKCHQKIEQSQEQRHQRQEEFFKATGTENQICEDVVSAGPIFHTDCVDQNREAADHDHHHARELQLRSESTGDQPVPTSEILAQCFRIRGIRTFRSADRQPGLTQYHVVWGKHLNRHSSWVKEGDVQLYIKMRVSPYHASKKLYEYLVDDSPHWVSECQLIISFCPTIFSNLIASSPHLSNQASPETDVTQSITLIKDSHCGNLQNSQILSGSPALSSLVLDHGPQPRKLVEKRMRPGSDETGSNSHLLITTEDSHDLCDVSSDEEPHPPKRRKQHPKSVAASQNRRSPQHDQGPAITAIQHRRRRTTIGLVDNGPTPSFEPASRASSPSAESEVTSSEESHAGTVTTDPDQEWEISHFVKMEIVDGERYFLTNWKETWLPESALEGAKKLVKKVLG</sequence>
<reference evidence="2 3" key="1">
    <citation type="submission" date="2018-05" db="EMBL/GenBank/DDBJ databases">
        <title>Draft genome sequence of Scytalidium lignicola DSM 105466, a ubiquitous saprotrophic fungus.</title>
        <authorList>
            <person name="Buettner E."/>
            <person name="Gebauer A.M."/>
            <person name="Hofrichter M."/>
            <person name="Liers C."/>
            <person name="Kellner H."/>
        </authorList>
    </citation>
    <scope>NUCLEOTIDE SEQUENCE [LARGE SCALE GENOMIC DNA]</scope>
    <source>
        <strain evidence="2 3">DSM 105466</strain>
    </source>
</reference>
<proteinExistence type="predicted"/>
<feature type="region of interest" description="Disordered" evidence="1">
    <location>
        <begin position="209"/>
        <end position="238"/>
    </location>
</feature>
<feature type="region of interest" description="Disordered" evidence="1">
    <location>
        <begin position="479"/>
        <end position="597"/>
    </location>
</feature>
<feature type="compositionally biased region" description="Polar residues" evidence="1">
    <location>
        <begin position="152"/>
        <end position="176"/>
    </location>
</feature>
<evidence type="ECO:0000313" key="2">
    <source>
        <dbReference type="EMBL" id="RFU27460.1"/>
    </source>
</evidence>
<dbReference type="OrthoDB" id="3563077at2759"/>
<dbReference type="Proteomes" id="UP000258309">
    <property type="component" value="Unassembled WGS sequence"/>
</dbReference>
<feature type="region of interest" description="Disordered" evidence="1">
    <location>
        <begin position="146"/>
        <end position="192"/>
    </location>
</feature>
<keyword evidence="3" id="KW-1185">Reference proteome</keyword>
<feature type="compositionally biased region" description="Basic and acidic residues" evidence="1">
    <location>
        <begin position="180"/>
        <end position="192"/>
    </location>
</feature>
<feature type="non-terminal residue" evidence="2">
    <location>
        <position position="1"/>
    </location>
</feature>
<feature type="compositionally biased region" description="Basic and acidic residues" evidence="1">
    <location>
        <begin position="299"/>
        <end position="312"/>
    </location>
</feature>
<protein>
    <recommendedName>
        <fullName evidence="4">Chromo domain-containing protein</fullName>
    </recommendedName>
</protein>
<evidence type="ECO:0008006" key="4">
    <source>
        <dbReference type="Google" id="ProtNLM"/>
    </source>
</evidence>
<accession>A0A3E2H239</accession>
<comment type="caution">
    <text evidence="2">The sequence shown here is derived from an EMBL/GenBank/DDBJ whole genome shotgun (WGS) entry which is preliminary data.</text>
</comment>
<feature type="compositionally biased region" description="Polar residues" evidence="1">
    <location>
        <begin position="211"/>
        <end position="234"/>
    </location>
</feature>
<organism evidence="2 3">
    <name type="scientific">Scytalidium lignicola</name>
    <name type="common">Hyphomycete</name>
    <dbReference type="NCBI Taxonomy" id="5539"/>
    <lineage>
        <taxon>Eukaryota</taxon>
        <taxon>Fungi</taxon>
        <taxon>Dikarya</taxon>
        <taxon>Ascomycota</taxon>
        <taxon>Pezizomycotina</taxon>
        <taxon>Leotiomycetes</taxon>
        <taxon>Leotiomycetes incertae sedis</taxon>
        <taxon>Scytalidium</taxon>
    </lineage>
</organism>
<feature type="compositionally biased region" description="Low complexity" evidence="1">
    <location>
        <begin position="564"/>
        <end position="584"/>
    </location>
</feature>
<dbReference type="AlphaFoldDB" id="A0A3E2H239"/>
<gene>
    <name evidence="2" type="ORF">B7463_g8859</name>
</gene>
<feature type="non-terminal residue" evidence="2">
    <location>
        <position position="643"/>
    </location>
</feature>
<feature type="compositionally biased region" description="Basic and acidic residues" evidence="1">
    <location>
        <begin position="499"/>
        <end position="515"/>
    </location>
</feature>